<keyword evidence="1" id="KW-1133">Transmembrane helix</keyword>
<sequence length="145" mass="15686">MSRGVKLGWLTALLLVAGTIVVTMFAYSGHSRVTRLYESGVTVEGKAIKVTTDGQDRVTAITVRYQPKGKPPVTAELPTTPKLPHAVQGRSIEVIYNSDDTSDVLSTPQLHAVQPDWNPLSVLGFGMMGASVVTWVKAARQPRSR</sequence>
<evidence type="ECO:0000256" key="1">
    <source>
        <dbReference type="SAM" id="Phobius"/>
    </source>
</evidence>
<comment type="caution">
    <text evidence="2">The sequence shown here is derived from an EMBL/GenBank/DDBJ whole genome shotgun (WGS) entry which is preliminary data.</text>
</comment>
<organism evidence="2 3">
    <name type="scientific">Streptomyces lasiicapitis</name>
    <dbReference type="NCBI Taxonomy" id="1923961"/>
    <lineage>
        <taxon>Bacteria</taxon>
        <taxon>Bacillati</taxon>
        <taxon>Actinomycetota</taxon>
        <taxon>Actinomycetes</taxon>
        <taxon>Kitasatosporales</taxon>
        <taxon>Streptomycetaceae</taxon>
        <taxon>Streptomyces</taxon>
    </lineage>
</organism>
<protein>
    <recommendedName>
        <fullName evidence="4">DUF3592 domain-containing protein</fullName>
    </recommendedName>
</protein>
<evidence type="ECO:0000313" key="3">
    <source>
        <dbReference type="Proteomes" id="UP000656881"/>
    </source>
</evidence>
<accession>A0ABQ2MNW4</accession>
<keyword evidence="1" id="KW-0472">Membrane</keyword>
<dbReference type="Proteomes" id="UP000656881">
    <property type="component" value="Unassembled WGS sequence"/>
</dbReference>
<dbReference type="EMBL" id="BMNG01000016">
    <property type="protein sequence ID" value="GGO55150.1"/>
    <property type="molecule type" value="Genomic_DNA"/>
</dbReference>
<evidence type="ECO:0008006" key="4">
    <source>
        <dbReference type="Google" id="ProtNLM"/>
    </source>
</evidence>
<reference evidence="3" key="1">
    <citation type="journal article" date="2019" name="Int. J. Syst. Evol. Microbiol.">
        <title>The Global Catalogue of Microorganisms (GCM) 10K type strain sequencing project: providing services to taxonomists for standard genome sequencing and annotation.</title>
        <authorList>
            <consortium name="The Broad Institute Genomics Platform"/>
            <consortium name="The Broad Institute Genome Sequencing Center for Infectious Disease"/>
            <person name="Wu L."/>
            <person name="Ma J."/>
        </authorList>
    </citation>
    <scope>NUCLEOTIDE SEQUENCE [LARGE SCALE GENOMIC DNA]</scope>
    <source>
        <strain evidence="3">CGMCC 4.7349</strain>
    </source>
</reference>
<keyword evidence="3" id="KW-1185">Reference proteome</keyword>
<name>A0ABQ2MNW4_9ACTN</name>
<evidence type="ECO:0000313" key="2">
    <source>
        <dbReference type="EMBL" id="GGO55150.1"/>
    </source>
</evidence>
<proteinExistence type="predicted"/>
<feature type="transmembrane region" description="Helical" evidence="1">
    <location>
        <begin position="7"/>
        <end position="27"/>
    </location>
</feature>
<feature type="transmembrane region" description="Helical" evidence="1">
    <location>
        <begin position="117"/>
        <end position="136"/>
    </location>
</feature>
<gene>
    <name evidence="2" type="ORF">GCM10012286_66610</name>
</gene>
<keyword evidence="1" id="KW-0812">Transmembrane</keyword>